<dbReference type="RefSeq" id="WP_114133360.1">
    <property type="nucleotide sequence ID" value="NZ_CP068435.1"/>
</dbReference>
<feature type="chain" id="PRO_5016746094" evidence="3">
    <location>
        <begin position="25"/>
        <end position="386"/>
    </location>
</feature>
<protein>
    <submittedName>
        <fullName evidence="5">Ethanolamine utilization protein EutJ</fullName>
    </submittedName>
</protein>
<accession>A0A367PG59</accession>
<comment type="similarity">
    <text evidence="1">Belongs to the leucine-binding protein family.</text>
</comment>
<evidence type="ECO:0000256" key="3">
    <source>
        <dbReference type="SAM" id="SignalP"/>
    </source>
</evidence>
<dbReference type="Pfam" id="PF13458">
    <property type="entry name" value="Peripla_BP_6"/>
    <property type="match status" value="1"/>
</dbReference>
<evidence type="ECO:0000256" key="2">
    <source>
        <dbReference type="ARBA" id="ARBA00022729"/>
    </source>
</evidence>
<dbReference type="Gene3D" id="3.40.50.2300">
    <property type="match status" value="2"/>
</dbReference>
<evidence type="ECO:0000259" key="4">
    <source>
        <dbReference type="Pfam" id="PF13458"/>
    </source>
</evidence>
<keyword evidence="2 3" id="KW-0732">Signal</keyword>
<evidence type="ECO:0000313" key="5">
    <source>
        <dbReference type="EMBL" id="RCJ06839.1"/>
    </source>
</evidence>
<dbReference type="Proteomes" id="UP000253501">
    <property type="component" value="Unassembled WGS sequence"/>
</dbReference>
<evidence type="ECO:0000256" key="1">
    <source>
        <dbReference type="ARBA" id="ARBA00010062"/>
    </source>
</evidence>
<evidence type="ECO:0000313" key="6">
    <source>
        <dbReference type="Proteomes" id="UP000253501"/>
    </source>
</evidence>
<dbReference type="PANTHER" id="PTHR30483:SF6">
    <property type="entry name" value="PERIPLASMIC BINDING PROTEIN OF ABC TRANSPORTER FOR NATURAL AMINO ACIDS"/>
    <property type="match status" value="1"/>
</dbReference>
<dbReference type="SUPFAM" id="SSF53822">
    <property type="entry name" value="Periplasmic binding protein-like I"/>
    <property type="match status" value="1"/>
</dbReference>
<dbReference type="PANTHER" id="PTHR30483">
    <property type="entry name" value="LEUCINE-SPECIFIC-BINDING PROTEIN"/>
    <property type="match status" value="1"/>
</dbReference>
<dbReference type="AlphaFoldDB" id="A0A367PG59"/>
<feature type="domain" description="Leucine-binding protein" evidence="4">
    <location>
        <begin position="28"/>
        <end position="340"/>
    </location>
</feature>
<dbReference type="CDD" id="cd06336">
    <property type="entry name" value="PBP1_ABC_ligand_binding-like"/>
    <property type="match status" value="1"/>
</dbReference>
<sequence>MNAVPLRRFAIAALAATAATPSLAQEIVNIGYTGPMSGGAALYGKNVVDGIEMAIKEINAAGLQVGGKAVQLKLVALDDKYSPAEAAVNARRLVQQSKVPAVFVPHSGGIYAAQAFNQQDKFIVMAYSPVPRITETGNKLTVRIPPSFASYIEPFSRYEQRRFGKKVGLLPGDHEYGKAWTQLFSQGWTGLGGEIAANNALSYNKSADFYSGVSRVLAAKPDVLFVGGPSEPTALVAKQARELGFKGGFIVMDQAKLDEMAKITNGLAMLEGSVGLLPLRDDDRQGPKTFVAAFAKAYGAERVPTVDSSYNYALMHALAVAMKLAGTASNAEAIHAKLDEAIKTMPPRFNSGEFRGLDAKGGTLANPRVAVIENGAIKPVSLNELK</sequence>
<name>A0A367PG59_CUPNE</name>
<organism evidence="5 6">
    <name type="scientific">Cupriavidus necator</name>
    <name type="common">Alcaligenes eutrophus</name>
    <name type="synonym">Ralstonia eutropha</name>
    <dbReference type="NCBI Taxonomy" id="106590"/>
    <lineage>
        <taxon>Bacteria</taxon>
        <taxon>Pseudomonadati</taxon>
        <taxon>Pseudomonadota</taxon>
        <taxon>Betaproteobacteria</taxon>
        <taxon>Burkholderiales</taxon>
        <taxon>Burkholderiaceae</taxon>
        <taxon>Cupriavidus</taxon>
    </lineage>
</organism>
<feature type="signal peptide" evidence="3">
    <location>
        <begin position="1"/>
        <end position="24"/>
    </location>
</feature>
<dbReference type="InterPro" id="IPR028081">
    <property type="entry name" value="Leu-bd"/>
</dbReference>
<proteinExistence type="inferred from homology"/>
<reference evidence="5 6" key="1">
    <citation type="submission" date="2018-04" db="EMBL/GenBank/DDBJ databases">
        <title>Cupriavidus necator CR12 genome sequencing and assembly.</title>
        <authorList>
            <person name="Ben Fekih I."/>
            <person name="Mazhar H.S."/>
            <person name="Bello S.K."/>
            <person name="Rensing C."/>
        </authorList>
    </citation>
    <scope>NUCLEOTIDE SEQUENCE [LARGE SCALE GENOMIC DNA]</scope>
    <source>
        <strain evidence="5 6">CR12</strain>
    </source>
</reference>
<dbReference type="InterPro" id="IPR028082">
    <property type="entry name" value="Peripla_BP_I"/>
</dbReference>
<gene>
    <name evidence="5" type="ORF">DDK22_19520</name>
</gene>
<dbReference type="InterPro" id="IPR051010">
    <property type="entry name" value="BCAA_transport"/>
</dbReference>
<dbReference type="EMBL" id="QDHA01000044">
    <property type="protein sequence ID" value="RCJ06839.1"/>
    <property type="molecule type" value="Genomic_DNA"/>
</dbReference>
<comment type="caution">
    <text evidence="5">The sequence shown here is derived from an EMBL/GenBank/DDBJ whole genome shotgun (WGS) entry which is preliminary data.</text>
</comment>